<dbReference type="InterPro" id="IPR009012">
    <property type="entry name" value="GrpE_head"/>
</dbReference>
<dbReference type="EMBL" id="MOMC01000042">
    <property type="protein sequence ID" value="ONH28095.1"/>
    <property type="molecule type" value="Genomic_DNA"/>
</dbReference>
<proteinExistence type="predicted"/>
<evidence type="ECO:0000256" key="1">
    <source>
        <dbReference type="SAM" id="MobiDB-lite"/>
    </source>
</evidence>
<dbReference type="AlphaFoldDB" id="A0A1V2I7S8"/>
<sequence length="306" mass="32209">MTEPHSRRRRERSGRWFPGLDPLGPSGQSQGAGPDDDGDAAGLPGMGSPGAPTTLPIMSASDGARGKPTAGNAVDISPISNPRGMSGRSGGAIDGRPSFEGGPYDSYDPVDEPTNGGPDWGAPAQRPLTPPGGERVAGGMPGGLAVGPPTPPGGAAGDLVEQLGVLARRVDELARLRRHDVEMVDRLHEENTRLRQGELTEAMTPLLRGLIRLHDQMSSLGADDPQSVAGILRKQLLQVLDITADVRPYIAVPGSPFDPTRHLALRGIGTDEPARDRTIARGVRPGFVRGTSTVLRPAEAEVYRHR</sequence>
<dbReference type="STRING" id="1834516.BL253_20020"/>
<feature type="compositionally biased region" description="Gly residues" evidence="1">
    <location>
        <begin position="135"/>
        <end position="145"/>
    </location>
</feature>
<organism evidence="2 3">
    <name type="scientific">Pseudofrankia asymbiotica</name>
    <dbReference type="NCBI Taxonomy" id="1834516"/>
    <lineage>
        <taxon>Bacteria</taxon>
        <taxon>Bacillati</taxon>
        <taxon>Actinomycetota</taxon>
        <taxon>Actinomycetes</taxon>
        <taxon>Frankiales</taxon>
        <taxon>Frankiaceae</taxon>
        <taxon>Pseudofrankia</taxon>
    </lineage>
</organism>
<evidence type="ECO:0000313" key="2">
    <source>
        <dbReference type="EMBL" id="ONH28095.1"/>
    </source>
</evidence>
<comment type="caution">
    <text evidence="2">The sequence shown here is derived from an EMBL/GenBank/DDBJ whole genome shotgun (WGS) entry which is preliminary data.</text>
</comment>
<feature type="compositionally biased region" description="Basic residues" evidence="1">
    <location>
        <begin position="1"/>
        <end position="12"/>
    </location>
</feature>
<keyword evidence="3" id="KW-1185">Reference proteome</keyword>
<dbReference type="RefSeq" id="WP_076818717.1">
    <property type="nucleotide sequence ID" value="NZ_MOMC01000042.1"/>
</dbReference>
<name>A0A1V2I7S8_9ACTN</name>
<protein>
    <recommendedName>
        <fullName evidence="4">Nucleotide exchange factor GrpE</fullName>
    </recommendedName>
</protein>
<evidence type="ECO:0008006" key="4">
    <source>
        <dbReference type="Google" id="ProtNLM"/>
    </source>
</evidence>
<reference evidence="3" key="1">
    <citation type="submission" date="2016-10" db="EMBL/GenBank/DDBJ databases">
        <title>Frankia sp. NRRL B-16386 Genome sequencing.</title>
        <authorList>
            <person name="Ghodhbane-Gtari F."/>
            <person name="Swanson E."/>
            <person name="Gueddou A."/>
            <person name="Hezbri K."/>
            <person name="Ktari K."/>
            <person name="Nouioui I."/>
            <person name="Morris K."/>
            <person name="Simpson S."/>
            <person name="Abebe-Akele F."/>
            <person name="Thomas K."/>
            <person name="Gtari M."/>
            <person name="Tisa L.S."/>
        </authorList>
    </citation>
    <scope>NUCLEOTIDE SEQUENCE [LARGE SCALE GENOMIC DNA]</scope>
    <source>
        <strain evidence="3">NRRL B-16386</strain>
    </source>
</reference>
<dbReference type="Proteomes" id="UP000188929">
    <property type="component" value="Unassembled WGS sequence"/>
</dbReference>
<gene>
    <name evidence="2" type="ORF">BL253_20020</name>
</gene>
<dbReference type="Gene3D" id="2.30.22.10">
    <property type="entry name" value="Head domain of nucleotide exchange factor GrpE"/>
    <property type="match status" value="1"/>
</dbReference>
<dbReference type="GO" id="GO:0006457">
    <property type="term" value="P:protein folding"/>
    <property type="evidence" value="ECO:0007669"/>
    <property type="project" value="InterPro"/>
</dbReference>
<accession>A0A1V2I7S8</accession>
<dbReference type="OrthoDB" id="3207947at2"/>
<feature type="region of interest" description="Disordered" evidence="1">
    <location>
        <begin position="1"/>
        <end position="155"/>
    </location>
</feature>
<evidence type="ECO:0000313" key="3">
    <source>
        <dbReference type="Proteomes" id="UP000188929"/>
    </source>
</evidence>